<feature type="transmembrane region" description="Helical" evidence="7">
    <location>
        <begin position="356"/>
        <end position="378"/>
    </location>
</feature>
<dbReference type="PANTHER" id="PTHR23502">
    <property type="entry name" value="MAJOR FACILITATOR SUPERFAMILY"/>
    <property type="match status" value="1"/>
</dbReference>
<keyword evidence="5 7" id="KW-0472">Membrane</keyword>
<feature type="region of interest" description="Disordered" evidence="6">
    <location>
        <begin position="574"/>
        <end position="611"/>
    </location>
</feature>
<dbReference type="InterPro" id="IPR036259">
    <property type="entry name" value="MFS_trans_sf"/>
</dbReference>
<evidence type="ECO:0000256" key="6">
    <source>
        <dbReference type="SAM" id="MobiDB-lite"/>
    </source>
</evidence>
<dbReference type="Proteomes" id="UP000572817">
    <property type="component" value="Unassembled WGS sequence"/>
</dbReference>
<feature type="transmembrane region" description="Helical" evidence="7">
    <location>
        <begin position="512"/>
        <end position="530"/>
    </location>
</feature>
<dbReference type="OrthoDB" id="2441642at2759"/>
<dbReference type="InterPro" id="IPR011701">
    <property type="entry name" value="MFS"/>
</dbReference>
<dbReference type="InterPro" id="IPR020846">
    <property type="entry name" value="MFS_dom"/>
</dbReference>
<evidence type="ECO:0000313" key="10">
    <source>
        <dbReference type="Proteomes" id="UP000572817"/>
    </source>
</evidence>
<feature type="compositionally biased region" description="Low complexity" evidence="6">
    <location>
        <begin position="58"/>
        <end position="70"/>
    </location>
</feature>
<dbReference type="SUPFAM" id="SSF103473">
    <property type="entry name" value="MFS general substrate transporter"/>
    <property type="match status" value="1"/>
</dbReference>
<proteinExistence type="predicted"/>
<feature type="transmembrane region" description="Helical" evidence="7">
    <location>
        <begin position="390"/>
        <end position="411"/>
    </location>
</feature>
<organism evidence="9 10">
    <name type="scientific">Botryosphaeria dothidea</name>
    <dbReference type="NCBI Taxonomy" id="55169"/>
    <lineage>
        <taxon>Eukaryota</taxon>
        <taxon>Fungi</taxon>
        <taxon>Dikarya</taxon>
        <taxon>Ascomycota</taxon>
        <taxon>Pezizomycotina</taxon>
        <taxon>Dothideomycetes</taxon>
        <taxon>Dothideomycetes incertae sedis</taxon>
        <taxon>Botryosphaeriales</taxon>
        <taxon>Botryosphaeriaceae</taxon>
        <taxon>Botryosphaeria</taxon>
    </lineage>
</organism>
<name>A0A8H4IV23_9PEZI</name>
<dbReference type="AlphaFoldDB" id="A0A8H4IV23"/>
<feature type="transmembrane region" description="Helical" evidence="7">
    <location>
        <begin position="100"/>
        <end position="121"/>
    </location>
</feature>
<comment type="caution">
    <text evidence="9">The sequence shown here is derived from an EMBL/GenBank/DDBJ whole genome shotgun (WGS) entry which is preliminary data.</text>
</comment>
<feature type="transmembrane region" description="Helical" evidence="7">
    <location>
        <begin position="168"/>
        <end position="185"/>
    </location>
</feature>
<protein>
    <submittedName>
        <fullName evidence="9">Mfs general substrate transporter</fullName>
    </submittedName>
</protein>
<evidence type="ECO:0000256" key="3">
    <source>
        <dbReference type="ARBA" id="ARBA00022692"/>
    </source>
</evidence>
<evidence type="ECO:0000259" key="8">
    <source>
        <dbReference type="PROSITE" id="PS50850"/>
    </source>
</evidence>
<dbReference type="EMBL" id="WWBZ02000022">
    <property type="protein sequence ID" value="KAF4308120.1"/>
    <property type="molecule type" value="Genomic_DNA"/>
</dbReference>
<dbReference type="Gene3D" id="1.20.1250.20">
    <property type="entry name" value="MFS general substrate transporter like domains"/>
    <property type="match status" value="1"/>
</dbReference>
<dbReference type="PROSITE" id="PS50850">
    <property type="entry name" value="MFS"/>
    <property type="match status" value="1"/>
</dbReference>
<evidence type="ECO:0000256" key="1">
    <source>
        <dbReference type="ARBA" id="ARBA00004141"/>
    </source>
</evidence>
<reference evidence="9" key="1">
    <citation type="submission" date="2020-04" db="EMBL/GenBank/DDBJ databases">
        <title>Genome Assembly and Annotation of Botryosphaeria dothidea sdau 11-99, a Latent Pathogen of Apple Fruit Ring Rot in China.</title>
        <authorList>
            <person name="Yu C."/>
            <person name="Diao Y."/>
            <person name="Lu Q."/>
            <person name="Zhao J."/>
            <person name="Cui S."/>
            <person name="Peng C."/>
            <person name="He B."/>
            <person name="Liu H."/>
        </authorList>
    </citation>
    <scope>NUCLEOTIDE SEQUENCE [LARGE SCALE GENOMIC DNA]</scope>
    <source>
        <strain evidence="9">Sdau11-99</strain>
    </source>
</reference>
<feature type="transmembrane region" description="Helical" evidence="7">
    <location>
        <begin position="476"/>
        <end position="500"/>
    </location>
</feature>
<comment type="subcellular location">
    <subcellularLocation>
        <location evidence="1">Membrane</location>
        <topology evidence="1">Multi-pass membrane protein</topology>
    </subcellularLocation>
</comment>
<accession>A0A8H4IV23</accession>
<evidence type="ECO:0000256" key="4">
    <source>
        <dbReference type="ARBA" id="ARBA00022989"/>
    </source>
</evidence>
<feature type="transmembrane region" description="Helical" evidence="7">
    <location>
        <begin position="536"/>
        <end position="557"/>
    </location>
</feature>
<evidence type="ECO:0000256" key="2">
    <source>
        <dbReference type="ARBA" id="ARBA00022448"/>
    </source>
</evidence>
<dbReference type="Pfam" id="PF07690">
    <property type="entry name" value="MFS_1"/>
    <property type="match status" value="1"/>
</dbReference>
<keyword evidence="2" id="KW-0813">Transport</keyword>
<dbReference type="Gene3D" id="1.20.1720.10">
    <property type="entry name" value="Multidrug resistance protein D"/>
    <property type="match status" value="1"/>
</dbReference>
<feature type="transmembrane region" description="Helical" evidence="7">
    <location>
        <begin position="444"/>
        <end position="464"/>
    </location>
</feature>
<feature type="region of interest" description="Disordered" evidence="6">
    <location>
        <begin position="1"/>
        <end position="83"/>
    </location>
</feature>
<feature type="domain" description="Major facilitator superfamily (MFS) profile" evidence="8">
    <location>
        <begin position="102"/>
        <end position="561"/>
    </location>
</feature>
<dbReference type="GO" id="GO:0022857">
    <property type="term" value="F:transmembrane transporter activity"/>
    <property type="evidence" value="ECO:0007669"/>
    <property type="project" value="InterPro"/>
</dbReference>
<evidence type="ECO:0000256" key="7">
    <source>
        <dbReference type="SAM" id="Phobius"/>
    </source>
</evidence>
<feature type="compositionally biased region" description="Basic and acidic residues" evidence="6">
    <location>
        <begin position="32"/>
        <end position="54"/>
    </location>
</feature>
<dbReference type="GO" id="GO:0005886">
    <property type="term" value="C:plasma membrane"/>
    <property type="evidence" value="ECO:0007669"/>
    <property type="project" value="TreeGrafter"/>
</dbReference>
<keyword evidence="10" id="KW-1185">Reference proteome</keyword>
<keyword evidence="4 7" id="KW-1133">Transmembrane helix</keyword>
<keyword evidence="3 7" id="KW-0812">Transmembrane</keyword>
<dbReference type="PANTHER" id="PTHR23502:SF51">
    <property type="entry name" value="QUINIDINE RESISTANCE PROTEIN 1-RELATED"/>
    <property type="match status" value="1"/>
</dbReference>
<sequence>MTSTATPQALEKAEFSVAAEGSDELEISASSDARKDSPDQRRPASFDDEKHATEASHASPTSSRRPSTSAEQEQNSRDLERANTAASGPAYSVFPRKMKLFIVFMVAWGGFFSPLSANIFYPALNTLSSELHVTDELINLTLTTYSIFQGLAPTIFGDLADMAGRRPAYIIGFIIYIGACIGIALQDSYAALMVLRCLQSTGSSGMIALANGVVADVATVAERGTWMGWATGPMMIGPAAGPVIGGLFAQFLGWRSIFWFLVIMAGVYLIVFTIVFPETGRNVVGNGSIPPQGWNMSVLNWWSVRKAARNKDALSRTTSRESNRLAQQRLARARKLRWPNPLNTLKLIKEPDVGLLLLYNSLVYTAFMDVAASAPFLFTSTYSFNDLQVGLAFIPFGTGALLAPLVNGRLLDWNYRRTASRIGMAIDRKRGDDLRGFPIERARIEVAAPLLCVGLASLTAYGWVMHVETHLAAPLVLFFLMGLTLTGTFNVLNLMLVDFYPLAPATATAANNLARCLVGAGGSAVVILMIKKMGRGWCFTFHALVVAAASPILWVLVKKGPGWREQRRVKAEEVGRRREELERERERERAEEEEREGVKREVQARDGDEKR</sequence>
<gene>
    <name evidence="9" type="ORF">GTA08_BOTSDO03509</name>
</gene>
<dbReference type="FunFam" id="1.20.1720.10:FF:000009">
    <property type="entry name" value="MFS multidrug transporter"/>
    <property type="match status" value="1"/>
</dbReference>
<feature type="transmembrane region" description="Helical" evidence="7">
    <location>
        <begin position="137"/>
        <end position="156"/>
    </location>
</feature>
<evidence type="ECO:0000256" key="5">
    <source>
        <dbReference type="ARBA" id="ARBA00023136"/>
    </source>
</evidence>
<evidence type="ECO:0000313" key="9">
    <source>
        <dbReference type="EMBL" id="KAF4308120.1"/>
    </source>
</evidence>
<feature type="transmembrane region" description="Helical" evidence="7">
    <location>
        <begin position="257"/>
        <end position="276"/>
    </location>
</feature>